<feature type="region of interest" description="Disordered" evidence="1">
    <location>
        <begin position="1"/>
        <end position="26"/>
    </location>
</feature>
<dbReference type="AlphaFoldDB" id="A0A195EYM4"/>
<evidence type="ECO:0000313" key="3">
    <source>
        <dbReference type="Proteomes" id="UP000078541"/>
    </source>
</evidence>
<sequence>QVQEYSSSLFQEIHGSESRNNEIQLPQLRKDAKLRARKDCDARSNTHNHVENSFEHLVSLVKDLLIEDTHYSHDPNDITHREQKLIV</sequence>
<reference evidence="2 3" key="1">
    <citation type="submission" date="2016-03" db="EMBL/GenBank/DDBJ databases">
        <title>Trachymyrmex septentrionalis WGS genome.</title>
        <authorList>
            <person name="Nygaard S."/>
            <person name="Hu H."/>
            <person name="Boomsma J."/>
            <person name="Zhang G."/>
        </authorList>
    </citation>
    <scope>NUCLEOTIDE SEQUENCE [LARGE SCALE GENOMIC DNA]</scope>
    <source>
        <strain evidence="2">Tsep2-gDNA-1</strain>
        <tissue evidence="2">Whole body</tissue>
    </source>
</reference>
<name>A0A195EYM4_9HYME</name>
<gene>
    <name evidence="2" type="ORF">ALC56_12034</name>
</gene>
<feature type="compositionally biased region" description="Polar residues" evidence="1">
    <location>
        <begin position="1"/>
        <end position="10"/>
    </location>
</feature>
<evidence type="ECO:0000256" key="1">
    <source>
        <dbReference type="SAM" id="MobiDB-lite"/>
    </source>
</evidence>
<dbReference type="EMBL" id="KQ981905">
    <property type="protein sequence ID" value="KYN33323.1"/>
    <property type="molecule type" value="Genomic_DNA"/>
</dbReference>
<dbReference type="Proteomes" id="UP000078541">
    <property type="component" value="Unassembled WGS sequence"/>
</dbReference>
<proteinExistence type="predicted"/>
<feature type="non-terminal residue" evidence="2">
    <location>
        <position position="1"/>
    </location>
</feature>
<protein>
    <submittedName>
        <fullName evidence="2">Uncharacterized protein</fullName>
    </submittedName>
</protein>
<organism evidence="2 3">
    <name type="scientific">Trachymyrmex septentrionalis</name>
    <dbReference type="NCBI Taxonomy" id="34720"/>
    <lineage>
        <taxon>Eukaryota</taxon>
        <taxon>Metazoa</taxon>
        <taxon>Ecdysozoa</taxon>
        <taxon>Arthropoda</taxon>
        <taxon>Hexapoda</taxon>
        <taxon>Insecta</taxon>
        <taxon>Pterygota</taxon>
        <taxon>Neoptera</taxon>
        <taxon>Endopterygota</taxon>
        <taxon>Hymenoptera</taxon>
        <taxon>Apocrita</taxon>
        <taxon>Aculeata</taxon>
        <taxon>Formicoidea</taxon>
        <taxon>Formicidae</taxon>
        <taxon>Myrmicinae</taxon>
        <taxon>Trachymyrmex</taxon>
    </lineage>
</organism>
<evidence type="ECO:0000313" key="2">
    <source>
        <dbReference type="EMBL" id="KYN33323.1"/>
    </source>
</evidence>
<accession>A0A195EYM4</accession>
<keyword evidence="3" id="KW-1185">Reference proteome</keyword>